<dbReference type="SMART" id="SM00448">
    <property type="entry name" value="REC"/>
    <property type="match status" value="2"/>
</dbReference>
<dbReference type="InterPro" id="IPR005467">
    <property type="entry name" value="His_kinase_dom"/>
</dbReference>
<dbReference type="EC" id="2.7.13.3" evidence="2"/>
<feature type="domain" description="Histidine kinase" evidence="6">
    <location>
        <begin position="1"/>
        <end position="206"/>
    </location>
</feature>
<sequence>TDLLLHSDLSEDQRDYADTVSTCADSLLSLVNDILDLSKIDAGKLDIEVIDFDLRTTVENVVDMVAQQAHEKGLELACIVHPEVPSLLRGDPVRLRQILANLASNAVKFTEQGEVVIRATLDEETPACATVRFTVTDTGAGIAPDRIPHLFDSFNQGDVSTARRFGGTGLGLAISKQLVEMMNGKIGVESEPGNGSVFWFTAVVEKQREEHKTVPGPLADISGQRVLVVDDNVTNLEILCMHLTSWMVPCMVASNAARALEQLRDAVSAGEPFRVALVDRLMPGMDGEALGREIKEDEMLRDTALVMLTSIGCRGDAARIREIGFSGYLTKPIRQTALHDCLATVLGKPSGATEGKVDGALVTQHSLAEDRRLRTRILVAEDTAVNQKVISGLLERLGYQFDIVTNGRDAVWALEEYAYDLVLMDVEMPEMDGLEATRTIRDHASKVDNHEVPVIAMTGHALEGDRERCLEAGMNAYIAKPIRPKELGEAIEKHLPSRRKETRS</sequence>
<feature type="domain" description="Response regulatory" evidence="7">
    <location>
        <begin position="376"/>
        <end position="495"/>
    </location>
</feature>
<feature type="modified residue" description="4-aspartylphosphate" evidence="5">
    <location>
        <position position="279"/>
    </location>
</feature>
<dbReference type="SUPFAM" id="SSF55874">
    <property type="entry name" value="ATPase domain of HSP90 chaperone/DNA topoisomerase II/histidine kinase"/>
    <property type="match status" value="1"/>
</dbReference>
<dbReference type="Pfam" id="PF00512">
    <property type="entry name" value="HisKA"/>
    <property type="match status" value="1"/>
</dbReference>
<comment type="caution">
    <text evidence="8">The sequence shown here is derived from an EMBL/GenBank/DDBJ whole genome shotgun (WGS) entry which is preliminary data.</text>
</comment>
<dbReference type="InterPro" id="IPR003661">
    <property type="entry name" value="HisK_dim/P_dom"/>
</dbReference>
<dbReference type="PROSITE" id="PS50110">
    <property type="entry name" value="RESPONSE_REGULATORY"/>
    <property type="match status" value="2"/>
</dbReference>
<evidence type="ECO:0000256" key="2">
    <source>
        <dbReference type="ARBA" id="ARBA00012438"/>
    </source>
</evidence>
<evidence type="ECO:0000256" key="4">
    <source>
        <dbReference type="ARBA" id="ARBA00023012"/>
    </source>
</evidence>
<dbReference type="SMART" id="SM00387">
    <property type="entry name" value="HATPase_c"/>
    <property type="match status" value="1"/>
</dbReference>
<evidence type="ECO:0000313" key="8">
    <source>
        <dbReference type="EMBL" id="MFC1572689.1"/>
    </source>
</evidence>
<dbReference type="PRINTS" id="PR00344">
    <property type="entry name" value="BCTRLSENSOR"/>
</dbReference>
<protein>
    <recommendedName>
        <fullName evidence="2">histidine kinase</fullName>
        <ecNumber evidence="2">2.7.13.3</ecNumber>
    </recommendedName>
</protein>
<dbReference type="Proteomes" id="UP001593833">
    <property type="component" value="Unassembled WGS sequence"/>
</dbReference>
<dbReference type="InterPro" id="IPR004358">
    <property type="entry name" value="Sig_transdc_His_kin-like_C"/>
</dbReference>
<feature type="modified residue" description="4-aspartylphosphate" evidence="5">
    <location>
        <position position="425"/>
    </location>
</feature>
<gene>
    <name evidence="8" type="ORF">ACFL6M_03720</name>
</gene>
<dbReference type="InterPro" id="IPR036890">
    <property type="entry name" value="HATPase_C_sf"/>
</dbReference>
<organism evidence="8 9">
    <name type="scientific">Eiseniibacteriota bacterium</name>
    <dbReference type="NCBI Taxonomy" id="2212470"/>
    <lineage>
        <taxon>Bacteria</taxon>
        <taxon>Candidatus Eiseniibacteriota</taxon>
    </lineage>
</organism>
<evidence type="ECO:0000313" key="9">
    <source>
        <dbReference type="Proteomes" id="UP001593833"/>
    </source>
</evidence>
<dbReference type="PROSITE" id="PS50109">
    <property type="entry name" value="HIS_KIN"/>
    <property type="match status" value="1"/>
</dbReference>
<dbReference type="InterPro" id="IPR003594">
    <property type="entry name" value="HATPase_dom"/>
</dbReference>
<dbReference type="CDD" id="cd17546">
    <property type="entry name" value="REC_hyHK_CKI1_RcsC-like"/>
    <property type="match status" value="1"/>
</dbReference>
<dbReference type="SUPFAM" id="SSF52172">
    <property type="entry name" value="CheY-like"/>
    <property type="match status" value="2"/>
</dbReference>
<dbReference type="SUPFAM" id="SSF47384">
    <property type="entry name" value="Homodimeric domain of signal transducing histidine kinase"/>
    <property type="match status" value="1"/>
</dbReference>
<evidence type="ECO:0000256" key="1">
    <source>
        <dbReference type="ARBA" id="ARBA00000085"/>
    </source>
</evidence>
<proteinExistence type="predicted"/>
<keyword evidence="9" id="KW-1185">Reference proteome</keyword>
<dbReference type="EMBL" id="JBHPKH010000029">
    <property type="protein sequence ID" value="MFC1572689.1"/>
    <property type="molecule type" value="Genomic_DNA"/>
</dbReference>
<dbReference type="InterPro" id="IPR001789">
    <property type="entry name" value="Sig_transdc_resp-reg_receiver"/>
</dbReference>
<feature type="domain" description="Response regulatory" evidence="7">
    <location>
        <begin position="225"/>
        <end position="346"/>
    </location>
</feature>
<evidence type="ECO:0000256" key="5">
    <source>
        <dbReference type="PROSITE-ProRule" id="PRU00169"/>
    </source>
</evidence>
<evidence type="ECO:0000256" key="3">
    <source>
        <dbReference type="ARBA" id="ARBA00022553"/>
    </source>
</evidence>
<dbReference type="Gene3D" id="1.10.287.130">
    <property type="match status" value="1"/>
</dbReference>
<dbReference type="InterPro" id="IPR011006">
    <property type="entry name" value="CheY-like_superfamily"/>
</dbReference>
<name>A0ABV6YKJ8_UNCEI</name>
<keyword evidence="4" id="KW-0902">Two-component regulatory system</keyword>
<evidence type="ECO:0000259" key="6">
    <source>
        <dbReference type="PROSITE" id="PS50109"/>
    </source>
</evidence>
<dbReference type="Pfam" id="PF00072">
    <property type="entry name" value="Response_reg"/>
    <property type="match status" value="2"/>
</dbReference>
<dbReference type="CDD" id="cd16922">
    <property type="entry name" value="HATPase_EvgS-ArcB-TorS-like"/>
    <property type="match status" value="1"/>
</dbReference>
<dbReference type="Gene3D" id="3.40.50.2300">
    <property type="match status" value="2"/>
</dbReference>
<comment type="catalytic activity">
    <reaction evidence="1">
        <text>ATP + protein L-histidine = ADP + protein N-phospho-L-histidine.</text>
        <dbReference type="EC" id="2.7.13.3"/>
    </reaction>
</comment>
<feature type="non-terminal residue" evidence="8">
    <location>
        <position position="1"/>
    </location>
</feature>
<dbReference type="PANTHER" id="PTHR45339:SF1">
    <property type="entry name" value="HYBRID SIGNAL TRANSDUCTION HISTIDINE KINASE J"/>
    <property type="match status" value="1"/>
</dbReference>
<dbReference type="PANTHER" id="PTHR45339">
    <property type="entry name" value="HYBRID SIGNAL TRANSDUCTION HISTIDINE KINASE J"/>
    <property type="match status" value="1"/>
</dbReference>
<keyword evidence="3 5" id="KW-0597">Phosphoprotein</keyword>
<dbReference type="CDD" id="cd00082">
    <property type="entry name" value="HisKA"/>
    <property type="match status" value="1"/>
</dbReference>
<dbReference type="Pfam" id="PF02518">
    <property type="entry name" value="HATPase_c"/>
    <property type="match status" value="1"/>
</dbReference>
<dbReference type="InterPro" id="IPR036097">
    <property type="entry name" value="HisK_dim/P_sf"/>
</dbReference>
<evidence type="ECO:0000259" key="7">
    <source>
        <dbReference type="PROSITE" id="PS50110"/>
    </source>
</evidence>
<dbReference type="Gene3D" id="3.30.565.10">
    <property type="entry name" value="Histidine kinase-like ATPase, C-terminal domain"/>
    <property type="match status" value="1"/>
</dbReference>
<reference evidence="8 9" key="1">
    <citation type="submission" date="2024-09" db="EMBL/GenBank/DDBJ databases">
        <authorList>
            <person name="D'Angelo T."/>
        </authorList>
    </citation>
    <scope>NUCLEOTIDE SEQUENCE [LARGE SCALE GENOMIC DNA]</scope>
    <source>
        <strain evidence="8">SAG AM-320-E07</strain>
    </source>
</reference>
<accession>A0ABV6YKJ8</accession>